<dbReference type="SUPFAM" id="SSF81301">
    <property type="entry name" value="Nucleotidyltransferase"/>
    <property type="match status" value="1"/>
</dbReference>
<keyword evidence="2" id="KW-0963">Cytoplasm</keyword>
<keyword evidence="2" id="KW-0678">Repressor</keyword>
<dbReference type="Gene3D" id="3.30.460.10">
    <property type="entry name" value="Beta Polymerase, domain 2"/>
    <property type="match status" value="1"/>
</dbReference>
<dbReference type="NCBIfam" id="TIGR00090">
    <property type="entry name" value="rsfS_iojap_ybeB"/>
    <property type="match status" value="1"/>
</dbReference>
<accession>A0ABP8NZ99</accession>
<evidence type="ECO:0000256" key="3">
    <source>
        <dbReference type="SAM" id="MobiDB-lite"/>
    </source>
</evidence>
<feature type="region of interest" description="Disordered" evidence="3">
    <location>
        <begin position="145"/>
        <end position="166"/>
    </location>
</feature>
<reference evidence="5" key="1">
    <citation type="journal article" date="2019" name="Int. J. Syst. Evol. Microbiol.">
        <title>The Global Catalogue of Microorganisms (GCM) 10K type strain sequencing project: providing services to taxonomists for standard genome sequencing and annotation.</title>
        <authorList>
            <consortium name="The Broad Institute Genomics Platform"/>
            <consortium name="The Broad Institute Genome Sequencing Center for Infectious Disease"/>
            <person name="Wu L."/>
            <person name="Ma J."/>
        </authorList>
    </citation>
    <scope>NUCLEOTIDE SEQUENCE [LARGE SCALE GENOMIC DNA]</scope>
    <source>
        <strain evidence="5">JCM 32206</strain>
    </source>
</reference>
<dbReference type="HAMAP" id="MF_01477">
    <property type="entry name" value="Iojap_RsfS"/>
    <property type="match status" value="1"/>
</dbReference>
<evidence type="ECO:0000313" key="4">
    <source>
        <dbReference type="EMBL" id="GAA4475786.1"/>
    </source>
</evidence>
<proteinExistence type="inferred from homology"/>
<keyword evidence="2" id="KW-0810">Translation regulation</keyword>
<evidence type="ECO:0000256" key="2">
    <source>
        <dbReference type="HAMAP-Rule" id="MF_01477"/>
    </source>
</evidence>
<protein>
    <recommendedName>
        <fullName evidence="2">Ribosomal silencing factor RsfS</fullName>
    </recommendedName>
</protein>
<dbReference type="Pfam" id="PF02410">
    <property type="entry name" value="RsfS"/>
    <property type="match status" value="1"/>
</dbReference>
<keyword evidence="5" id="KW-1185">Reference proteome</keyword>
<dbReference type="PANTHER" id="PTHR21043">
    <property type="entry name" value="IOJAP SUPERFAMILY ORTHOLOG"/>
    <property type="match status" value="1"/>
</dbReference>
<name>A0ABP8NZ99_9NOCA</name>
<comment type="similarity">
    <text evidence="1 2">Belongs to the Iojap/RsfS family.</text>
</comment>
<dbReference type="RefSeq" id="WP_345343061.1">
    <property type="nucleotide sequence ID" value="NZ_BAABFB010000029.1"/>
</dbReference>
<dbReference type="EMBL" id="BAABFB010000029">
    <property type="protein sequence ID" value="GAA4475786.1"/>
    <property type="molecule type" value="Genomic_DNA"/>
</dbReference>
<dbReference type="Proteomes" id="UP001501183">
    <property type="component" value="Unassembled WGS sequence"/>
</dbReference>
<dbReference type="PANTHER" id="PTHR21043:SF0">
    <property type="entry name" value="MITOCHONDRIAL ASSEMBLY OF RIBOSOMAL LARGE SUBUNIT PROTEIN 1"/>
    <property type="match status" value="1"/>
</dbReference>
<gene>
    <name evidence="2 4" type="primary">rsfS</name>
    <name evidence="4" type="ORF">GCM10023094_13990</name>
</gene>
<evidence type="ECO:0000256" key="1">
    <source>
        <dbReference type="ARBA" id="ARBA00010574"/>
    </source>
</evidence>
<comment type="caution">
    <text evidence="4">The sequence shown here is derived from an EMBL/GenBank/DDBJ whole genome shotgun (WGS) entry which is preliminary data.</text>
</comment>
<comment type="function">
    <text evidence="2">Functions as a ribosomal silencing factor. Interacts with ribosomal protein uL14 (rplN), blocking formation of intersubunit bridge B8. Prevents association of the 30S and 50S ribosomal subunits and the formation of functional ribosomes, thus repressing translation.</text>
</comment>
<comment type="subcellular location">
    <subcellularLocation>
        <location evidence="2">Cytoplasm</location>
    </subcellularLocation>
</comment>
<organism evidence="4 5">
    <name type="scientific">Rhodococcus olei</name>
    <dbReference type="NCBI Taxonomy" id="2161675"/>
    <lineage>
        <taxon>Bacteria</taxon>
        <taxon>Bacillati</taxon>
        <taxon>Actinomycetota</taxon>
        <taxon>Actinomycetes</taxon>
        <taxon>Mycobacteriales</taxon>
        <taxon>Nocardiaceae</taxon>
        <taxon>Rhodococcus</taxon>
    </lineage>
</organism>
<dbReference type="InterPro" id="IPR043519">
    <property type="entry name" value="NT_sf"/>
</dbReference>
<dbReference type="InterPro" id="IPR004394">
    <property type="entry name" value="Iojap/RsfS/C7orf30"/>
</dbReference>
<comment type="subunit">
    <text evidence="2">Interacts with ribosomal protein uL14 (rplN).</text>
</comment>
<sequence length="166" mass="18487">MSASAEALEMSRIAALAADEKLANDVVVLDVSEQLVITDCFVIASASNERQVNSVVENIEDKLREAGHKPVRKEGTREGRWALLDYVDLVVHVQHDDERNFYGLERLWKDCPVVPVDGIGPRTTEWGADSDGDVPFEREYDADLDLDEADLVDDDTDVDDEPESGR</sequence>
<evidence type="ECO:0000313" key="5">
    <source>
        <dbReference type="Proteomes" id="UP001501183"/>
    </source>
</evidence>